<organism evidence="1 2">
    <name type="scientific">Eumeta variegata</name>
    <name type="common">Bagworm moth</name>
    <name type="synonym">Eumeta japonica</name>
    <dbReference type="NCBI Taxonomy" id="151549"/>
    <lineage>
        <taxon>Eukaryota</taxon>
        <taxon>Metazoa</taxon>
        <taxon>Ecdysozoa</taxon>
        <taxon>Arthropoda</taxon>
        <taxon>Hexapoda</taxon>
        <taxon>Insecta</taxon>
        <taxon>Pterygota</taxon>
        <taxon>Neoptera</taxon>
        <taxon>Endopterygota</taxon>
        <taxon>Lepidoptera</taxon>
        <taxon>Glossata</taxon>
        <taxon>Ditrysia</taxon>
        <taxon>Tineoidea</taxon>
        <taxon>Psychidae</taxon>
        <taxon>Oiketicinae</taxon>
        <taxon>Eumeta</taxon>
    </lineage>
</organism>
<accession>A0A4C1ZTX0</accession>
<name>A0A4C1ZTX0_EUMVA</name>
<gene>
    <name evidence="1" type="ORF">EVAR_50078_1</name>
</gene>
<comment type="caution">
    <text evidence="1">The sequence shown here is derived from an EMBL/GenBank/DDBJ whole genome shotgun (WGS) entry which is preliminary data.</text>
</comment>
<dbReference type="OrthoDB" id="10054259at2759"/>
<sequence length="98" mass="11351">MRVKPLLRKLVNALVTTTADRPQLKVQYNARNSAAVKLVTKTSQWRKTGKRGRRRKNRGALNLRIESFAGNSQRQSFVRCTFLQMALQPTVNRRRGRE</sequence>
<proteinExistence type="predicted"/>
<dbReference type="Proteomes" id="UP000299102">
    <property type="component" value="Unassembled WGS sequence"/>
</dbReference>
<evidence type="ECO:0000313" key="2">
    <source>
        <dbReference type="Proteomes" id="UP000299102"/>
    </source>
</evidence>
<dbReference type="AlphaFoldDB" id="A0A4C1ZTX0"/>
<keyword evidence="2" id="KW-1185">Reference proteome</keyword>
<protein>
    <submittedName>
        <fullName evidence="1">Uncharacterized protein</fullName>
    </submittedName>
</protein>
<reference evidence="1 2" key="1">
    <citation type="journal article" date="2019" name="Commun. Biol.">
        <title>The bagworm genome reveals a unique fibroin gene that provides high tensile strength.</title>
        <authorList>
            <person name="Kono N."/>
            <person name="Nakamura H."/>
            <person name="Ohtoshi R."/>
            <person name="Tomita M."/>
            <person name="Numata K."/>
            <person name="Arakawa K."/>
        </authorList>
    </citation>
    <scope>NUCLEOTIDE SEQUENCE [LARGE SCALE GENOMIC DNA]</scope>
</reference>
<evidence type="ECO:0000313" key="1">
    <source>
        <dbReference type="EMBL" id="GBP90085.1"/>
    </source>
</evidence>
<dbReference type="EMBL" id="BGZK01002055">
    <property type="protein sequence ID" value="GBP90085.1"/>
    <property type="molecule type" value="Genomic_DNA"/>
</dbReference>